<dbReference type="Pfam" id="PF15139">
    <property type="entry name" value="CFAP95"/>
    <property type="match status" value="1"/>
</dbReference>
<accession>A0AAD8GI84</accession>
<proteinExistence type="predicted"/>
<comment type="caution">
    <text evidence="1">The sequence shown here is derived from an EMBL/GenBank/DDBJ whole genome shotgun (WGS) entry which is preliminary data.</text>
</comment>
<dbReference type="PANTHER" id="PTHR35069:SF1">
    <property type="entry name" value="CILIA- AND FLAGELLA-ASSOCIATED PROTEIN 95"/>
    <property type="match status" value="1"/>
</dbReference>
<dbReference type="GO" id="GO:0005886">
    <property type="term" value="C:plasma membrane"/>
    <property type="evidence" value="ECO:0007669"/>
    <property type="project" value="TreeGrafter"/>
</dbReference>
<dbReference type="AlphaFoldDB" id="A0AAD8GI84"/>
<protein>
    <submittedName>
        <fullName evidence="1">Uncharacterized protein</fullName>
    </submittedName>
</protein>
<name>A0AAD8GI84_ACIOX</name>
<dbReference type="Proteomes" id="UP001230051">
    <property type="component" value="Unassembled WGS sequence"/>
</dbReference>
<sequence>MTLVNERKGSLLLRSDHMDYSRPILVSNWHKNREAEPKDYDVTAHPTGEKDLHQSTYKHFANALDYSWDTTTKDLQSHFHLKKYYKVKETPKPMLHADNFHMANFNRETCWPKTGFEAVLPSHHPDHCKIDMTTTYSIEYQSPYFCRTPPPEPPDYSRAYKRCHSQFTDTADCRRNGRNTWQDESGVYANRGIKSKVFQPRSPITPHE</sequence>
<gene>
    <name evidence="1" type="ORF">AOXY_G2264</name>
</gene>
<dbReference type="InterPro" id="IPR027905">
    <property type="entry name" value="CFAP95"/>
</dbReference>
<evidence type="ECO:0000313" key="2">
    <source>
        <dbReference type="Proteomes" id="UP001230051"/>
    </source>
</evidence>
<dbReference type="PANTHER" id="PTHR35069">
    <property type="entry name" value="PROTEIN C9ORF135"/>
    <property type="match status" value="1"/>
</dbReference>
<organism evidence="1 2">
    <name type="scientific">Acipenser oxyrinchus oxyrinchus</name>
    <dbReference type="NCBI Taxonomy" id="40147"/>
    <lineage>
        <taxon>Eukaryota</taxon>
        <taxon>Metazoa</taxon>
        <taxon>Chordata</taxon>
        <taxon>Craniata</taxon>
        <taxon>Vertebrata</taxon>
        <taxon>Euteleostomi</taxon>
        <taxon>Actinopterygii</taxon>
        <taxon>Chondrostei</taxon>
        <taxon>Acipenseriformes</taxon>
        <taxon>Acipenseridae</taxon>
        <taxon>Acipenser</taxon>
    </lineage>
</organism>
<reference evidence="1" key="1">
    <citation type="submission" date="2022-02" db="EMBL/GenBank/DDBJ databases">
        <title>Atlantic sturgeon de novo genome assembly.</title>
        <authorList>
            <person name="Stock M."/>
            <person name="Klopp C."/>
            <person name="Guiguen Y."/>
            <person name="Cabau C."/>
            <person name="Parinello H."/>
            <person name="Santidrian Yebra-Pimentel E."/>
            <person name="Kuhl H."/>
            <person name="Dirks R.P."/>
            <person name="Guessner J."/>
            <person name="Wuertz S."/>
            <person name="Du K."/>
            <person name="Schartl M."/>
        </authorList>
    </citation>
    <scope>NUCLEOTIDE SEQUENCE</scope>
    <source>
        <strain evidence="1">STURGEONOMICS-FGT-2020</strain>
        <tissue evidence="1">Whole blood</tissue>
    </source>
</reference>
<evidence type="ECO:0000313" key="1">
    <source>
        <dbReference type="EMBL" id="KAK1174709.1"/>
    </source>
</evidence>
<dbReference type="EMBL" id="JAGXEW010000002">
    <property type="protein sequence ID" value="KAK1174709.1"/>
    <property type="molecule type" value="Genomic_DNA"/>
</dbReference>
<keyword evidence="2" id="KW-1185">Reference proteome</keyword>